<evidence type="ECO:0008006" key="3">
    <source>
        <dbReference type="Google" id="ProtNLM"/>
    </source>
</evidence>
<comment type="caution">
    <text evidence="1">The sequence shown here is derived from an EMBL/GenBank/DDBJ whole genome shotgun (WGS) entry which is preliminary data.</text>
</comment>
<evidence type="ECO:0000313" key="1">
    <source>
        <dbReference type="EMBL" id="MFD0762718.1"/>
    </source>
</evidence>
<name>A0ABW2Z7Q5_9FLAO</name>
<sequence>MKLFIVFSISFLSLNISSQNLSGIDWKLFSDENVESIVVTNETDFFSIDRYNFEMNWNEQLSYSDNIGYYGGIEEMRIYDDNHLITKIVDIEDIVALGEIYFEFYDYNFDGYIDFSYPISQGK</sequence>
<organism evidence="1 2">
    <name type="scientific">Lutibacter aestuarii</name>
    <dbReference type="NCBI Taxonomy" id="861111"/>
    <lineage>
        <taxon>Bacteria</taxon>
        <taxon>Pseudomonadati</taxon>
        <taxon>Bacteroidota</taxon>
        <taxon>Flavobacteriia</taxon>
        <taxon>Flavobacteriales</taxon>
        <taxon>Flavobacteriaceae</taxon>
        <taxon>Lutibacter</taxon>
    </lineage>
</organism>
<protein>
    <recommendedName>
        <fullName evidence="3">EF-hand domain-containing protein</fullName>
    </recommendedName>
</protein>
<accession>A0ABW2Z7Q5</accession>
<dbReference type="EMBL" id="JBHTIC010000017">
    <property type="protein sequence ID" value="MFD0762718.1"/>
    <property type="molecule type" value="Genomic_DNA"/>
</dbReference>
<proteinExistence type="predicted"/>
<reference evidence="2" key="1">
    <citation type="journal article" date="2019" name="Int. J. Syst. Evol. Microbiol.">
        <title>The Global Catalogue of Microorganisms (GCM) 10K type strain sequencing project: providing services to taxonomists for standard genome sequencing and annotation.</title>
        <authorList>
            <consortium name="The Broad Institute Genomics Platform"/>
            <consortium name="The Broad Institute Genome Sequencing Center for Infectious Disease"/>
            <person name="Wu L."/>
            <person name="Ma J."/>
        </authorList>
    </citation>
    <scope>NUCLEOTIDE SEQUENCE [LARGE SCALE GENOMIC DNA]</scope>
    <source>
        <strain evidence="2">CCUG 60022</strain>
    </source>
</reference>
<gene>
    <name evidence="1" type="ORF">ACFQZW_11555</name>
</gene>
<evidence type="ECO:0000313" key="2">
    <source>
        <dbReference type="Proteomes" id="UP001597032"/>
    </source>
</evidence>
<keyword evidence="2" id="KW-1185">Reference proteome</keyword>
<dbReference type="Proteomes" id="UP001597032">
    <property type="component" value="Unassembled WGS sequence"/>
</dbReference>
<dbReference type="RefSeq" id="WP_386783155.1">
    <property type="nucleotide sequence ID" value="NZ_JBHTIC010000017.1"/>
</dbReference>